<dbReference type="AlphaFoldDB" id="A0A6J6DB85"/>
<evidence type="ECO:0000313" key="1">
    <source>
        <dbReference type="EMBL" id="CAB4561162.1"/>
    </source>
</evidence>
<gene>
    <name evidence="1" type="ORF">UFOPK1650_00183</name>
</gene>
<dbReference type="EMBL" id="CAEZTJ010000012">
    <property type="protein sequence ID" value="CAB4561162.1"/>
    <property type="molecule type" value="Genomic_DNA"/>
</dbReference>
<dbReference type="AntiFam" id="ANF00199">
    <property type="entry name" value="Shadow ORF (opposite gltB)"/>
</dbReference>
<proteinExistence type="predicted"/>
<name>A0A6J6DB85_9ZZZZ</name>
<accession>A0A6J6DB85</accession>
<protein>
    <submittedName>
        <fullName evidence="1">Unannotated protein</fullName>
    </submittedName>
</protein>
<organism evidence="1">
    <name type="scientific">freshwater metagenome</name>
    <dbReference type="NCBI Taxonomy" id="449393"/>
    <lineage>
        <taxon>unclassified sequences</taxon>
        <taxon>metagenomes</taxon>
        <taxon>ecological metagenomes</taxon>
    </lineage>
</organism>
<sequence length="142" mass="15970">MTCDGLLRDDIDIDAAKSRCASDEVLIDERLREADRFEDLCAGVGSDGRDTHLRHHLQDPLAKGFDEIAHCFLWADAGDDSTQDQIFDTFHSKVRIYCCCTKADEERDMMDLADLATLDDQSDSSSCLLANQMMMNRSGKKE</sequence>
<reference evidence="1" key="1">
    <citation type="submission" date="2020-05" db="EMBL/GenBank/DDBJ databases">
        <authorList>
            <person name="Chiriac C."/>
            <person name="Salcher M."/>
            <person name="Ghai R."/>
            <person name="Kavagutti S V."/>
        </authorList>
    </citation>
    <scope>NUCLEOTIDE SEQUENCE</scope>
</reference>